<evidence type="ECO:0000313" key="1">
    <source>
        <dbReference type="EMBL" id="RGW85145.1"/>
    </source>
</evidence>
<comment type="caution">
    <text evidence="1">The sequence shown here is derived from an EMBL/GenBank/DDBJ whole genome shotgun (WGS) entry which is preliminary data.</text>
</comment>
<dbReference type="RefSeq" id="WP_118327282.1">
    <property type="nucleotide sequence ID" value="NZ_QSAZ01000019.1"/>
</dbReference>
<dbReference type="Proteomes" id="UP000283683">
    <property type="component" value="Unassembled WGS sequence"/>
</dbReference>
<evidence type="ECO:0000313" key="2">
    <source>
        <dbReference type="Proteomes" id="UP000283683"/>
    </source>
</evidence>
<organism evidence="1 2">
    <name type="scientific">Agathobacter rectalis</name>
    <dbReference type="NCBI Taxonomy" id="39491"/>
    <lineage>
        <taxon>Bacteria</taxon>
        <taxon>Bacillati</taxon>
        <taxon>Bacillota</taxon>
        <taxon>Clostridia</taxon>
        <taxon>Lachnospirales</taxon>
        <taxon>Lachnospiraceae</taxon>
        <taxon>Agathobacter</taxon>
    </lineage>
</organism>
<gene>
    <name evidence="1" type="ORF">DWV45_14560</name>
</gene>
<dbReference type="AlphaFoldDB" id="A0A413DH18"/>
<reference evidence="1 2" key="1">
    <citation type="submission" date="2018-08" db="EMBL/GenBank/DDBJ databases">
        <title>A genome reference for cultivated species of the human gut microbiota.</title>
        <authorList>
            <person name="Zou Y."/>
            <person name="Xue W."/>
            <person name="Luo G."/>
        </authorList>
    </citation>
    <scope>NUCLEOTIDE SEQUENCE [LARGE SCALE GENOMIC DNA]</scope>
    <source>
        <strain evidence="1 2">AF06-19</strain>
    </source>
</reference>
<protein>
    <submittedName>
        <fullName evidence="1">Uncharacterized protein</fullName>
    </submittedName>
</protein>
<sequence length="98" mass="10626">MALTELVNALRQQAIKQREREGELLNNIAYLAGLETAEAAADIYAAEKHAYSFDGYLYQLEKLKTVLAAGVPSEIALEAVDSCADADAIIKYYRGGTA</sequence>
<dbReference type="EMBL" id="QSAZ01000019">
    <property type="protein sequence ID" value="RGW85145.1"/>
    <property type="molecule type" value="Genomic_DNA"/>
</dbReference>
<accession>A0A413DH18</accession>
<proteinExistence type="predicted"/>
<name>A0A413DH18_9FIRM</name>